<dbReference type="Pfam" id="PF03061">
    <property type="entry name" value="4HBT"/>
    <property type="match status" value="1"/>
</dbReference>
<keyword evidence="1" id="KW-0378">Hydrolase</keyword>
<dbReference type="PANTHER" id="PTHR42856">
    <property type="entry name" value="ACYL-COENZYME A THIOESTERASE PAAI"/>
    <property type="match status" value="1"/>
</dbReference>
<dbReference type="InterPro" id="IPR052723">
    <property type="entry name" value="Acyl-CoA_thioesterase_PaaI"/>
</dbReference>
<dbReference type="SUPFAM" id="SSF54637">
    <property type="entry name" value="Thioesterase/thiol ester dehydrase-isomerase"/>
    <property type="match status" value="1"/>
</dbReference>
<reference evidence="3 4" key="1">
    <citation type="submission" date="2023-03" db="EMBL/GenBank/DDBJ databases">
        <title>WGS of Methanotrichaceae archaeon Mx.</title>
        <authorList>
            <person name="Sorokin D.Y."/>
            <person name="Merkel A.Y."/>
        </authorList>
    </citation>
    <scope>NUCLEOTIDE SEQUENCE [LARGE SCALE GENOMIC DNA]</scope>
    <source>
        <strain evidence="3 4">Mx</strain>
    </source>
</reference>
<evidence type="ECO:0000313" key="3">
    <source>
        <dbReference type="EMBL" id="MDF0590878.1"/>
    </source>
</evidence>
<dbReference type="Gene3D" id="3.10.129.10">
    <property type="entry name" value="Hotdog Thioesterase"/>
    <property type="match status" value="1"/>
</dbReference>
<name>A0ABT5X891_9EURY</name>
<evidence type="ECO:0000313" key="4">
    <source>
        <dbReference type="Proteomes" id="UP001220010"/>
    </source>
</evidence>
<feature type="domain" description="Thioesterase" evidence="2">
    <location>
        <begin position="56"/>
        <end position="130"/>
    </location>
</feature>
<gene>
    <name evidence="3" type="ORF">P0O15_06825</name>
</gene>
<dbReference type="Proteomes" id="UP001220010">
    <property type="component" value="Unassembled WGS sequence"/>
</dbReference>
<dbReference type="InterPro" id="IPR006683">
    <property type="entry name" value="Thioestr_dom"/>
</dbReference>
<sequence>MGEEKGENKGGEKFEAIRGRVEEEPFARKMGLRLLEVGEGRALVEMKFTEEMDNIFGMAHGGAIFSLIDEAFEVAANSHGTVAVALSMTVNYVSSPPKGETLRAEAREVDRSKRVATYEIRVSTEGGELIAVCQALAYRKRDPLPFL</sequence>
<dbReference type="InterPro" id="IPR029069">
    <property type="entry name" value="HotDog_dom_sf"/>
</dbReference>
<protein>
    <submittedName>
        <fullName evidence="3">PaaI family thioesterase</fullName>
    </submittedName>
</protein>
<dbReference type="CDD" id="cd03443">
    <property type="entry name" value="PaaI_thioesterase"/>
    <property type="match status" value="1"/>
</dbReference>
<comment type="caution">
    <text evidence="3">The sequence shown here is derived from an EMBL/GenBank/DDBJ whole genome shotgun (WGS) entry which is preliminary data.</text>
</comment>
<dbReference type="EMBL" id="JARFPK010000021">
    <property type="protein sequence ID" value="MDF0590878.1"/>
    <property type="molecule type" value="Genomic_DNA"/>
</dbReference>
<evidence type="ECO:0000259" key="2">
    <source>
        <dbReference type="Pfam" id="PF03061"/>
    </source>
</evidence>
<accession>A0ABT5X891</accession>
<keyword evidence="4" id="KW-1185">Reference proteome</keyword>
<dbReference type="NCBIfam" id="TIGR00369">
    <property type="entry name" value="unchar_dom_1"/>
    <property type="match status" value="1"/>
</dbReference>
<proteinExistence type="predicted"/>
<evidence type="ECO:0000256" key="1">
    <source>
        <dbReference type="ARBA" id="ARBA00022801"/>
    </source>
</evidence>
<dbReference type="PANTHER" id="PTHR42856:SF1">
    <property type="entry name" value="ACYL-COENZYME A THIOESTERASE PAAI"/>
    <property type="match status" value="1"/>
</dbReference>
<dbReference type="RefSeq" id="WP_316966623.1">
    <property type="nucleotide sequence ID" value="NZ_JARFPK010000021.1"/>
</dbReference>
<organism evidence="3 4">
    <name type="scientific">Candidatus Methanocrinis natronophilus</name>
    <dbReference type="NCBI Taxonomy" id="3033396"/>
    <lineage>
        <taxon>Archaea</taxon>
        <taxon>Methanobacteriati</taxon>
        <taxon>Methanobacteriota</taxon>
        <taxon>Stenosarchaea group</taxon>
        <taxon>Methanomicrobia</taxon>
        <taxon>Methanotrichales</taxon>
        <taxon>Methanotrichaceae</taxon>
        <taxon>Methanocrinis</taxon>
    </lineage>
</organism>
<dbReference type="InterPro" id="IPR003736">
    <property type="entry name" value="PAAI_dom"/>
</dbReference>